<reference evidence="2" key="1">
    <citation type="submission" date="2021-02" db="EMBL/GenBank/DDBJ databases">
        <authorList>
            <person name="Nowell W R."/>
        </authorList>
    </citation>
    <scope>NUCLEOTIDE SEQUENCE</scope>
</reference>
<comment type="caution">
    <text evidence="2">The sequence shown here is derived from an EMBL/GenBank/DDBJ whole genome shotgun (WGS) entry which is preliminary data.</text>
</comment>
<evidence type="ECO:0000256" key="1">
    <source>
        <dbReference type="SAM" id="MobiDB-lite"/>
    </source>
</evidence>
<sequence>MNGIELRITYKGRTISTWLFTNTTTIEEFDRFIRSKIVSDELKDYDIQYKDPANRNNNTLDKNQSNFLAPVFRCATVLTGVHSSTSAQNFVNIFIEPILQGGGGQINASSSATYNEESQILLDFSPEFETFWQDFQQHREDYVSQENACSSIDYQGDAASAECIHQSKEHNMDINPPMPTTSNCSDLDVKHIRMIHDVNPQPGRWRYFSDGKPKRSAQERNSVAKYRHALLSGVKRPGQKKGQIRPIVSVPSFVSGLMKRGVPVALWIASVIEKRVGNEREWRLHRPSKFRLPGCSTESHGVNPIEMVLNQKSIQNGQFTIQVVLNMKPGLIGTNLEGPVLYGLNEDSIQKLHVAEHNNRLVRLAFILSIDGVQDMSTFGLSDFMNFTSSNNSNQTSVQPKICSECNQPIKRKRPAKERSTAYADSDSDTIEE</sequence>
<dbReference type="Proteomes" id="UP000663868">
    <property type="component" value="Unassembled WGS sequence"/>
</dbReference>
<evidence type="ECO:0000313" key="3">
    <source>
        <dbReference type="Proteomes" id="UP000663868"/>
    </source>
</evidence>
<name>A0A820A6N3_9BILA</name>
<accession>A0A820A6N3</accession>
<gene>
    <name evidence="2" type="ORF">KXQ929_LOCUS39207</name>
</gene>
<proteinExistence type="predicted"/>
<evidence type="ECO:0000313" key="2">
    <source>
        <dbReference type="EMBL" id="CAF4185538.1"/>
    </source>
</evidence>
<protein>
    <submittedName>
        <fullName evidence="2">Uncharacterized protein</fullName>
    </submittedName>
</protein>
<dbReference type="AlphaFoldDB" id="A0A820A6N3"/>
<dbReference type="EMBL" id="CAJOBB010007393">
    <property type="protein sequence ID" value="CAF4185538.1"/>
    <property type="molecule type" value="Genomic_DNA"/>
</dbReference>
<feature type="region of interest" description="Disordered" evidence="1">
    <location>
        <begin position="409"/>
        <end position="433"/>
    </location>
</feature>
<organism evidence="2 3">
    <name type="scientific">Adineta steineri</name>
    <dbReference type="NCBI Taxonomy" id="433720"/>
    <lineage>
        <taxon>Eukaryota</taxon>
        <taxon>Metazoa</taxon>
        <taxon>Spiralia</taxon>
        <taxon>Gnathifera</taxon>
        <taxon>Rotifera</taxon>
        <taxon>Eurotatoria</taxon>
        <taxon>Bdelloidea</taxon>
        <taxon>Adinetida</taxon>
        <taxon>Adinetidae</taxon>
        <taxon>Adineta</taxon>
    </lineage>
</organism>